<evidence type="ECO:0000256" key="1">
    <source>
        <dbReference type="ARBA" id="ARBA00009437"/>
    </source>
</evidence>
<keyword evidence="2" id="KW-0805">Transcription regulation</keyword>
<evidence type="ECO:0000256" key="4">
    <source>
        <dbReference type="ARBA" id="ARBA00023163"/>
    </source>
</evidence>
<feature type="domain" description="HTH lysR-type" evidence="5">
    <location>
        <begin position="3"/>
        <end position="45"/>
    </location>
</feature>
<organism evidence="6 7">
    <name type="scientific">Micromonospora violae</name>
    <dbReference type="NCBI Taxonomy" id="1278207"/>
    <lineage>
        <taxon>Bacteria</taxon>
        <taxon>Bacillati</taxon>
        <taxon>Actinomycetota</taxon>
        <taxon>Actinomycetes</taxon>
        <taxon>Micromonosporales</taxon>
        <taxon>Micromonosporaceae</taxon>
        <taxon>Micromonospora</taxon>
    </lineage>
</organism>
<evidence type="ECO:0000259" key="5">
    <source>
        <dbReference type="PROSITE" id="PS50931"/>
    </source>
</evidence>
<dbReference type="InterPro" id="IPR036390">
    <property type="entry name" value="WH_DNA-bd_sf"/>
</dbReference>
<accession>A0A4Q7UFZ0</accession>
<evidence type="ECO:0000313" key="7">
    <source>
        <dbReference type="Proteomes" id="UP000293781"/>
    </source>
</evidence>
<keyword evidence="7" id="KW-1185">Reference proteome</keyword>
<dbReference type="PROSITE" id="PS50931">
    <property type="entry name" value="HTH_LYSR"/>
    <property type="match status" value="1"/>
</dbReference>
<dbReference type="OrthoDB" id="79118at2"/>
<dbReference type="GO" id="GO:0003677">
    <property type="term" value="F:DNA binding"/>
    <property type="evidence" value="ECO:0007669"/>
    <property type="project" value="UniProtKB-KW"/>
</dbReference>
<keyword evidence="3" id="KW-0238">DNA-binding</keyword>
<dbReference type="SUPFAM" id="SSF53850">
    <property type="entry name" value="Periplasmic binding protein-like II"/>
    <property type="match status" value="1"/>
</dbReference>
<dbReference type="Pfam" id="PF00126">
    <property type="entry name" value="HTH_1"/>
    <property type="match status" value="1"/>
</dbReference>
<dbReference type="InterPro" id="IPR036388">
    <property type="entry name" value="WH-like_DNA-bd_sf"/>
</dbReference>
<comment type="similarity">
    <text evidence="1">Belongs to the LysR transcriptional regulatory family.</text>
</comment>
<dbReference type="AlphaFoldDB" id="A0A4Q7UFZ0"/>
<dbReference type="RefSeq" id="WP_130400874.1">
    <property type="nucleotide sequence ID" value="NZ_JBEZZO010000012.1"/>
</dbReference>
<dbReference type="GO" id="GO:0003700">
    <property type="term" value="F:DNA-binding transcription factor activity"/>
    <property type="evidence" value="ECO:0007669"/>
    <property type="project" value="InterPro"/>
</dbReference>
<gene>
    <name evidence="6" type="ORF">EV382_1536</name>
</gene>
<comment type="caution">
    <text evidence="6">The sequence shown here is derived from an EMBL/GenBank/DDBJ whole genome shotgun (WGS) entry which is preliminary data.</text>
</comment>
<evidence type="ECO:0000313" key="6">
    <source>
        <dbReference type="EMBL" id="RZT78353.1"/>
    </source>
</evidence>
<dbReference type="InterPro" id="IPR000847">
    <property type="entry name" value="LysR_HTH_N"/>
</dbReference>
<dbReference type="PANTHER" id="PTHR30346:SF0">
    <property type="entry name" value="HCA OPERON TRANSCRIPTIONAL ACTIVATOR HCAR"/>
    <property type="match status" value="1"/>
</dbReference>
<evidence type="ECO:0000256" key="3">
    <source>
        <dbReference type="ARBA" id="ARBA00023125"/>
    </source>
</evidence>
<dbReference type="GO" id="GO:0032993">
    <property type="term" value="C:protein-DNA complex"/>
    <property type="evidence" value="ECO:0007669"/>
    <property type="project" value="TreeGrafter"/>
</dbReference>
<keyword evidence="4" id="KW-0804">Transcription</keyword>
<name>A0A4Q7UFZ0_9ACTN</name>
<dbReference type="PANTHER" id="PTHR30346">
    <property type="entry name" value="TRANSCRIPTIONAL DUAL REGULATOR HCAR-RELATED"/>
    <property type="match status" value="1"/>
</dbReference>
<evidence type="ECO:0000256" key="2">
    <source>
        <dbReference type="ARBA" id="ARBA00023015"/>
    </source>
</evidence>
<sequence length="123" mass="13870">MDVDLRKLRYFVAVAEELHFGRAAARLHIAQPVLSRQIRAFEHELRPRPELNSVEEKLEHVAAYAGMVILPLSTATFYTRPDVIHVPVVDLGHNQVCLAWAEGNRSPLVHEFVDLAVRQAPAT</sequence>
<reference evidence="6 7" key="1">
    <citation type="submission" date="2019-02" db="EMBL/GenBank/DDBJ databases">
        <title>Sequencing the genomes of 1000 actinobacteria strains.</title>
        <authorList>
            <person name="Klenk H.-P."/>
        </authorList>
    </citation>
    <scope>NUCLEOTIDE SEQUENCE [LARGE SCALE GENOMIC DNA]</scope>
    <source>
        <strain evidence="6 7">DSM 45888</strain>
    </source>
</reference>
<dbReference type="Gene3D" id="1.10.10.10">
    <property type="entry name" value="Winged helix-like DNA-binding domain superfamily/Winged helix DNA-binding domain"/>
    <property type="match status" value="1"/>
</dbReference>
<dbReference type="SUPFAM" id="SSF46785">
    <property type="entry name" value="Winged helix' DNA-binding domain"/>
    <property type="match status" value="1"/>
</dbReference>
<dbReference type="Proteomes" id="UP000293781">
    <property type="component" value="Unassembled WGS sequence"/>
</dbReference>
<proteinExistence type="inferred from homology"/>
<protein>
    <submittedName>
        <fullName evidence="6">LysR substrate binding domain-containing protein</fullName>
    </submittedName>
</protein>
<dbReference type="EMBL" id="SHKK01000001">
    <property type="protein sequence ID" value="RZT78353.1"/>
    <property type="molecule type" value="Genomic_DNA"/>
</dbReference>